<sequence length="468" mass="50183">MSVQIMRSEGQRPTRRSVRVNHTARQIIHVSQLHLWWRAPFPNSSFVNGFGSAGHYKTASNSLNITRPFNRNRNHVKPQVRTSEVTTASITPVPLESLTALRSPQPPTPAAATTNPVQTTSDLSSAFSHLSSSSSSLDPSDDSSVAGRGRRSTTYRGTRRRREDDRIARPVPLAEVKVSPPKFDLAATNFPPLPGCVVSTQGEPVLENRMSDVVRGLYRDKTEQANKEATVSPGSGQAPVAEEAVAVSSPALAAAKSATQPLGPSAPGITRQEKRVERAEPPAPTPKVTPRAPVQTTVNPPSSTQPVPSSRPQPSAASTPATPSTPAPSTATNPTHAQEPRKLSYAEVCQRPPKDPPPAAPAPASTGTASGQPLRELRVNKAEESGSSSGPGDKQEKSHDREGGWECKESRPPRERDSQGYYRSNGPRGSGGLKFREQRRPPPARRSSPQGGYRHTGKEQNIPPVSPK</sequence>
<organism evidence="1 2">
    <name type="scientific">Larimichthys crocea</name>
    <name type="common">Large yellow croaker</name>
    <name type="synonym">Pseudosciaena crocea</name>
    <dbReference type="NCBI Taxonomy" id="215358"/>
    <lineage>
        <taxon>Eukaryota</taxon>
        <taxon>Metazoa</taxon>
        <taxon>Chordata</taxon>
        <taxon>Craniata</taxon>
        <taxon>Vertebrata</taxon>
        <taxon>Euteleostomi</taxon>
        <taxon>Actinopterygii</taxon>
        <taxon>Neopterygii</taxon>
        <taxon>Teleostei</taxon>
        <taxon>Neoteleostei</taxon>
        <taxon>Acanthomorphata</taxon>
        <taxon>Eupercaria</taxon>
        <taxon>Sciaenidae</taxon>
        <taxon>Larimichthys</taxon>
    </lineage>
</organism>
<name>A0ACD3RAF5_LARCR</name>
<comment type="caution">
    <text evidence="1">The sequence shown here is derived from an EMBL/GenBank/DDBJ whole genome shotgun (WGS) entry which is preliminary data.</text>
</comment>
<keyword evidence="2" id="KW-1185">Reference proteome</keyword>
<proteinExistence type="predicted"/>
<dbReference type="EMBL" id="CM011681">
    <property type="protein sequence ID" value="TMS16375.1"/>
    <property type="molecule type" value="Genomic_DNA"/>
</dbReference>
<accession>A0ACD3RAF5</accession>
<reference evidence="1" key="1">
    <citation type="submission" date="2018-11" db="EMBL/GenBank/DDBJ databases">
        <title>The sequence and de novo assembly of Larimichthys crocea genome using PacBio and Hi-C technologies.</title>
        <authorList>
            <person name="Xu P."/>
            <person name="Chen B."/>
            <person name="Zhou Z."/>
            <person name="Ke Q."/>
            <person name="Wu Y."/>
            <person name="Bai H."/>
            <person name="Pu F."/>
        </authorList>
    </citation>
    <scope>NUCLEOTIDE SEQUENCE</scope>
    <source>
        <tissue evidence="1">Muscle</tissue>
    </source>
</reference>
<gene>
    <name evidence="1" type="ORF">E3U43_013668</name>
</gene>
<protein>
    <submittedName>
        <fullName evidence="1">Uncharacterized protein</fullName>
    </submittedName>
</protein>
<evidence type="ECO:0000313" key="2">
    <source>
        <dbReference type="Proteomes" id="UP000793456"/>
    </source>
</evidence>
<dbReference type="Proteomes" id="UP000793456">
    <property type="component" value="Chromosome VIII"/>
</dbReference>
<evidence type="ECO:0000313" key="1">
    <source>
        <dbReference type="EMBL" id="TMS16375.1"/>
    </source>
</evidence>